<protein>
    <submittedName>
        <fullName evidence="2">Uncharacterized protein</fullName>
    </submittedName>
</protein>
<dbReference type="Proteomes" id="UP000324646">
    <property type="component" value="Chromosome"/>
</dbReference>
<name>A0A5C0SBA8_CRATE</name>
<reference evidence="2 3" key="1">
    <citation type="submission" date="2019-07" db="EMBL/GenBank/DDBJ databases">
        <title>Complete genome of Crassaminicella thermophila SY095.</title>
        <authorList>
            <person name="Li X."/>
        </authorList>
    </citation>
    <scope>NUCLEOTIDE SEQUENCE [LARGE SCALE GENOMIC DNA]</scope>
    <source>
        <strain evidence="2 3">SY095</strain>
    </source>
</reference>
<feature type="transmembrane region" description="Helical" evidence="1">
    <location>
        <begin position="29"/>
        <end position="47"/>
    </location>
</feature>
<keyword evidence="1" id="KW-0472">Membrane</keyword>
<keyword evidence="1" id="KW-0812">Transmembrane</keyword>
<evidence type="ECO:0000313" key="3">
    <source>
        <dbReference type="Proteomes" id="UP000324646"/>
    </source>
</evidence>
<accession>A0A5C0SBA8</accession>
<sequence length="121" mass="14341">MTHSLCYRIYKRIQNIYGNSNIVKGFSKFLSALFIVFINSRIFTFFTKNNEQMLRESILIKGVFKIINMGLKIFEKIPSIQRIIENSFFANFIYNLRLNCKVILEQSIIMKIIDNIINDEM</sequence>
<dbReference type="EMBL" id="CP042243">
    <property type="protein sequence ID" value="QEK11451.1"/>
    <property type="molecule type" value="Genomic_DNA"/>
</dbReference>
<proteinExistence type="predicted"/>
<keyword evidence="1" id="KW-1133">Transmembrane helix</keyword>
<dbReference type="KEGG" id="crs:FQB35_03165"/>
<dbReference type="RefSeq" id="WP_148808603.1">
    <property type="nucleotide sequence ID" value="NZ_CP042243.1"/>
</dbReference>
<evidence type="ECO:0000313" key="2">
    <source>
        <dbReference type="EMBL" id="QEK11451.1"/>
    </source>
</evidence>
<keyword evidence="3" id="KW-1185">Reference proteome</keyword>
<organism evidence="2 3">
    <name type="scientific">Crassaminicella thermophila</name>
    <dbReference type="NCBI Taxonomy" id="2599308"/>
    <lineage>
        <taxon>Bacteria</taxon>
        <taxon>Bacillati</taxon>
        <taxon>Bacillota</taxon>
        <taxon>Clostridia</taxon>
        <taxon>Eubacteriales</taxon>
        <taxon>Clostridiaceae</taxon>
        <taxon>Crassaminicella</taxon>
    </lineage>
</organism>
<evidence type="ECO:0000256" key="1">
    <source>
        <dbReference type="SAM" id="Phobius"/>
    </source>
</evidence>
<dbReference type="AlphaFoldDB" id="A0A5C0SBA8"/>
<gene>
    <name evidence="2" type="ORF">FQB35_03165</name>
</gene>